<proteinExistence type="predicted"/>
<dbReference type="PANTHER" id="PTHR33371">
    <property type="entry name" value="INTERMEMBRANE PHOSPHOLIPID TRANSPORT SYSTEM BINDING PROTEIN MLAD-RELATED"/>
    <property type="match status" value="1"/>
</dbReference>
<dbReference type="InterPro" id="IPR052336">
    <property type="entry name" value="MlaD_Phospholipid_Transporter"/>
</dbReference>
<keyword evidence="2" id="KW-1133">Transmembrane helix</keyword>
<dbReference type="Pfam" id="PF02470">
    <property type="entry name" value="MlaD"/>
    <property type="match status" value="1"/>
</dbReference>
<dbReference type="OrthoDB" id="5242071at2"/>
<dbReference type="Proteomes" id="UP000222056">
    <property type="component" value="Unassembled WGS sequence"/>
</dbReference>
<organism evidence="4 5">
    <name type="scientific">Thermoleophilum album</name>
    <dbReference type="NCBI Taxonomy" id="29539"/>
    <lineage>
        <taxon>Bacteria</taxon>
        <taxon>Bacillati</taxon>
        <taxon>Actinomycetota</taxon>
        <taxon>Thermoleophilia</taxon>
        <taxon>Thermoleophilales</taxon>
        <taxon>Thermoleophilaceae</taxon>
        <taxon>Thermoleophilum</taxon>
    </lineage>
</organism>
<dbReference type="RefSeq" id="WP_093116757.1">
    <property type="nucleotide sequence ID" value="NZ_FNWJ01000001.1"/>
</dbReference>
<evidence type="ECO:0000256" key="1">
    <source>
        <dbReference type="SAM" id="MobiDB-lite"/>
    </source>
</evidence>
<feature type="transmembrane region" description="Helical" evidence="2">
    <location>
        <begin position="12"/>
        <end position="29"/>
    </location>
</feature>
<dbReference type="STRING" id="29539.SAMN02745716_1000"/>
<reference evidence="5" key="1">
    <citation type="submission" date="2016-10" db="EMBL/GenBank/DDBJ databases">
        <authorList>
            <person name="Varghese N."/>
            <person name="Submissions S."/>
        </authorList>
    </citation>
    <scope>NUCLEOTIDE SEQUENCE [LARGE SCALE GENOMIC DNA]</scope>
    <source>
        <strain evidence="5">ATCC 35263</strain>
    </source>
</reference>
<dbReference type="PANTHER" id="PTHR33371:SF4">
    <property type="entry name" value="INTERMEMBRANE PHOSPHOLIPID TRANSPORT SYSTEM BINDING PROTEIN MLAD"/>
    <property type="match status" value="1"/>
</dbReference>
<accession>A0A1H6FQY1</accession>
<sequence>MRRVRDSISPLRAGVLTIVVIVLFAYFGFSRVNPFRQPFELKAVFANAQNIGERSPVRIAGVDVGHVVRVEPVGKGSHASVVVMALERDALPIHSDAELKIRPRIFLEGNFFVDLKPGTPDAPTLRDGATIPLTQTASPVQIGQVLDTLQADTRKRLQELVQGYGGALGGAPLPGEDADQDPEVQGLTAGQALNRSLRDSPEALRGTAIVNDALRGLEPRDLSRLVRAQQRVSAALASREEQLKELISNFNTTVGAFAAEQDNVARTVERLPGTLRNARLALASLDRSFPATRAFAREILPGVRETPATINAAFPWLRQVRGLLSANELRGLVADLRPATRNLALLTGGTIRFLPQADLVNRCALDVLLPTGDVVIQDGPLTTGLPNYQEFFQSMVGLAGEAQNFDGNGFYTRFQTGGGSVRVRTETLPGGALFGNFPLQPLGTRPVRPTREPPVNTTVPCYRNPRPDLNSARTGAGP</sequence>
<evidence type="ECO:0000256" key="2">
    <source>
        <dbReference type="SAM" id="Phobius"/>
    </source>
</evidence>
<keyword evidence="2" id="KW-0472">Membrane</keyword>
<dbReference type="EMBL" id="FNWJ01000001">
    <property type="protein sequence ID" value="SEH12154.1"/>
    <property type="molecule type" value="Genomic_DNA"/>
</dbReference>
<evidence type="ECO:0000313" key="4">
    <source>
        <dbReference type="EMBL" id="SEH12154.1"/>
    </source>
</evidence>
<protein>
    <submittedName>
        <fullName evidence="4">ABC-type transporter Mla maintaining outer membrane lipid asymmetry, component MlaD</fullName>
    </submittedName>
</protein>
<feature type="domain" description="Mce/MlaD" evidence="3">
    <location>
        <begin position="40"/>
        <end position="118"/>
    </location>
</feature>
<dbReference type="AlphaFoldDB" id="A0A1H6FQY1"/>
<keyword evidence="2" id="KW-0812">Transmembrane</keyword>
<evidence type="ECO:0000313" key="5">
    <source>
        <dbReference type="Proteomes" id="UP000222056"/>
    </source>
</evidence>
<dbReference type="InterPro" id="IPR003399">
    <property type="entry name" value="Mce/MlaD"/>
</dbReference>
<keyword evidence="5" id="KW-1185">Reference proteome</keyword>
<name>A0A1H6FQY1_THEAL</name>
<gene>
    <name evidence="4" type="ORF">SAMN02745716_1000</name>
</gene>
<evidence type="ECO:0000259" key="3">
    <source>
        <dbReference type="Pfam" id="PF02470"/>
    </source>
</evidence>
<feature type="region of interest" description="Disordered" evidence="1">
    <location>
        <begin position="441"/>
        <end position="478"/>
    </location>
</feature>